<dbReference type="AlphaFoldDB" id="A0A183GT16"/>
<dbReference type="WBParaSite" id="HPBE_0002583601-mRNA-1">
    <property type="protein sequence ID" value="HPBE_0002583601-mRNA-1"/>
    <property type="gene ID" value="HPBE_0002583601"/>
</dbReference>
<sequence>MLLKYIRSEPLAKKYFPLQTHSENLTSWDLPRTLPASHYSWIPVCFRMSAWLYSEYPGDRKMCDVIEEIFSLTEQIHPIFLIDVVKFLLNEIWTGIYKESWPAIVRFMVGVCRRLEEAGIDSAFGYLAMLWDGWSADDFLNESEVPKGLITQAEELLASCEYEKLKIYVDCFLKWKHEGCQNASIADVFNSADRADRIAVCSQRLAEERVQSPHQGSSEGEIWKSLSVVLHTPGGSFDVFFMLLELFEMAEGLEALH</sequence>
<dbReference type="Proteomes" id="UP000050761">
    <property type="component" value="Unassembled WGS sequence"/>
</dbReference>
<evidence type="ECO:0000313" key="2">
    <source>
        <dbReference type="Proteomes" id="UP000050761"/>
    </source>
</evidence>
<evidence type="ECO:0000313" key="1">
    <source>
        <dbReference type="EMBL" id="VDP54141.1"/>
    </source>
</evidence>
<proteinExistence type="predicted"/>
<accession>A0A183GT16</accession>
<dbReference type="EMBL" id="UZAH01038674">
    <property type="protein sequence ID" value="VDP54141.1"/>
    <property type="molecule type" value="Genomic_DNA"/>
</dbReference>
<keyword evidence="2" id="KW-1185">Reference proteome</keyword>
<name>A0A183GT16_HELPZ</name>
<reference evidence="3" key="2">
    <citation type="submission" date="2019-09" db="UniProtKB">
        <authorList>
            <consortium name="WormBaseParasite"/>
        </authorList>
    </citation>
    <scope>IDENTIFICATION</scope>
</reference>
<gene>
    <name evidence="1" type="ORF">HPBE_LOCUS25835</name>
</gene>
<accession>A0A3P8EC98</accession>
<reference evidence="1 2" key="1">
    <citation type="submission" date="2018-11" db="EMBL/GenBank/DDBJ databases">
        <authorList>
            <consortium name="Pathogen Informatics"/>
        </authorList>
    </citation>
    <scope>NUCLEOTIDE SEQUENCE [LARGE SCALE GENOMIC DNA]</scope>
</reference>
<protein>
    <submittedName>
        <fullName evidence="3">Nuclear pore complex protein Nup85</fullName>
    </submittedName>
</protein>
<organism evidence="2 3">
    <name type="scientific">Heligmosomoides polygyrus</name>
    <name type="common">Parasitic roundworm</name>
    <dbReference type="NCBI Taxonomy" id="6339"/>
    <lineage>
        <taxon>Eukaryota</taxon>
        <taxon>Metazoa</taxon>
        <taxon>Ecdysozoa</taxon>
        <taxon>Nematoda</taxon>
        <taxon>Chromadorea</taxon>
        <taxon>Rhabditida</taxon>
        <taxon>Rhabditina</taxon>
        <taxon>Rhabditomorpha</taxon>
        <taxon>Strongyloidea</taxon>
        <taxon>Heligmosomidae</taxon>
        <taxon>Heligmosomoides</taxon>
    </lineage>
</organism>
<evidence type="ECO:0000313" key="3">
    <source>
        <dbReference type="WBParaSite" id="HPBE_0002583601-mRNA-1"/>
    </source>
</evidence>